<organism evidence="2 3">
    <name type="scientific">Sedimenticola selenatireducens</name>
    <dbReference type="NCBI Taxonomy" id="191960"/>
    <lineage>
        <taxon>Bacteria</taxon>
        <taxon>Pseudomonadati</taxon>
        <taxon>Pseudomonadota</taxon>
        <taxon>Gammaproteobacteria</taxon>
        <taxon>Chromatiales</taxon>
        <taxon>Sedimenticolaceae</taxon>
        <taxon>Sedimenticola</taxon>
    </lineage>
</organism>
<dbReference type="STRING" id="1111735.GCA_000428045_00109"/>
<reference evidence="2 3" key="1">
    <citation type="submission" date="2017-11" db="EMBL/GenBank/DDBJ databases">
        <title>Genome-resolved metagenomics identifies genetic mobility, metabolic interactions, and unexpected diversity in perchlorate-reducing communities.</title>
        <authorList>
            <person name="Barnum T.P."/>
            <person name="Figueroa I.A."/>
            <person name="Carlstrom C.I."/>
            <person name="Lucas L.N."/>
            <person name="Engelbrektson A.L."/>
            <person name="Coates J.D."/>
        </authorList>
    </citation>
    <scope>NUCLEOTIDE SEQUENCE [LARGE SCALE GENOMIC DNA]</scope>
    <source>
        <strain evidence="2">BM301</strain>
    </source>
</reference>
<feature type="transmembrane region" description="Helical" evidence="1">
    <location>
        <begin position="336"/>
        <end position="358"/>
    </location>
</feature>
<feature type="transmembrane region" description="Helical" evidence="1">
    <location>
        <begin position="295"/>
        <end position="316"/>
    </location>
</feature>
<feature type="transmembrane region" description="Helical" evidence="1">
    <location>
        <begin position="227"/>
        <end position="247"/>
    </location>
</feature>
<feature type="transmembrane region" description="Helical" evidence="1">
    <location>
        <begin position="370"/>
        <end position="391"/>
    </location>
</feature>
<protein>
    <recommendedName>
        <fullName evidence="4">Citrate transporter-like domain-containing protein</fullName>
    </recommendedName>
</protein>
<dbReference type="RefSeq" id="WP_273439866.1">
    <property type="nucleotide sequence ID" value="NZ_PKUN01000022.1"/>
</dbReference>
<keyword evidence="1" id="KW-1133">Transmembrane helix</keyword>
<proteinExistence type="predicted"/>
<feature type="transmembrane region" description="Helical" evidence="1">
    <location>
        <begin position="12"/>
        <end position="30"/>
    </location>
</feature>
<feature type="transmembrane region" description="Helical" evidence="1">
    <location>
        <begin position="411"/>
        <end position="429"/>
    </location>
</feature>
<dbReference type="Proteomes" id="UP000235015">
    <property type="component" value="Unassembled WGS sequence"/>
</dbReference>
<evidence type="ECO:0000313" key="2">
    <source>
        <dbReference type="EMBL" id="PLX60940.1"/>
    </source>
</evidence>
<feature type="transmembrane region" description="Helical" evidence="1">
    <location>
        <begin position="36"/>
        <end position="54"/>
    </location>
</feature>
<sequence length="431" mass="45452">MKQLHQRAAEKLAGSILFLMALLSILHGLYGNLPAYLAGGAGWLAALLLATSTNTVQRIQVIAMLLVGGCGLLCGALSGAVIPFEKVFSTNQAMLAMLASVSFLRLVTQPAICDEALPQGDRPLWRTLFGVHFLGTVINMSSIVIIGDRLSANRAMTPLQACVLSRGFAMAACWSPFFAAMGIALSNAPGSQLTTLSTVGFPVAMLALLLTGWELTRNSRADSFHGYPMQFSALWIPALLALMLMLLHHAWPTIPILTLISTLSLSVTLLLLLLRHGRAGLGAYRQHIRVGLPRMSGELLLFLAAGVLATGIASAIQASNLSVDVQTFGATEASLLLLAMVSVSVIGIHPVISIATAGGILSPLGVDPNLLAITFLMTLAIGVSTTPFSGLHLTIQGRYHINAFTLLRMNAGFALVMLGVATLALHLYTGV</sequence>
<name>A0A2N6CUS8_9GAMM</name>
<dbReference type="EMBL" id="PKUN01000022">
    <property type="protein sequence ID" value="PLX60940.1"/>
    <property type="molecule type" value="Genomic_DNA"/>
</dbReference>
<evidence type="ECO:0000256" key="1">
    <source>
        <dbReference type="SAM" id="Phobius"/>
    </source>
</evidence>
<comment type="caution">
    <text evidence="2">The sequence shown here is derived from an EMBL/GenBank/DDBJ whole genome shotgun (WGS) entry which is preliminary data.</text>
</comment>
<feature type="transmembrane region" description="Helical" evidence="1">
    <location>
        <begin position="61"/>
        <end position="84"/>
    </location>
</feature>
<feature type="transmembrane region" description="Helical" evidence="1">
    <location>
        <begin position="193"/>
        <end position="215"/>
    </location>
</feature>
<dbReference type="AlphaFoldDB" id="A0A2N6CUS8"/>
<feature type="transmembrane region" description="Helical" evidence="1">
    <location>
        <begin position="167"/>
        <end position="187"/>
    </location>
</feature>
<evidence type="ECO:0000313" key="3">
    <source>
        <dbReference type="Proteomes" id="UP000235015"/>
    </source>
</evidence>
<evidence type="ECO:0008006" key="4">
    <source>
        <dbReference type="Google" id="ProtNLM"/>
    </source>
</evidence>
<keyword evidence="1" id="KW-0812">Transmembrane</keyword>
<feature type="transmembrane region" description="Helical" evidence="1">
    <location>
        <begin position="124"/>
        <end position="146"/>
    </location>
</feature>
<feature type="transmembrane region" description="Helical" evidence="1">
    <location>
        <begin position="253"/>
        <end position="274"/>
    </location>
</feature>
<keyword evidence="1" id="KW-0472">Membrane</keyword>
<gene>
    <name evidence="2" type="ORF">C0630_12795</name>
</gene>
<accession>A0A2N6CUS8</accession>